<name>A0A8K1C375_PYTOL</name>
<dbReference type="SUPFAM" id="SSF52047">
    <property type="entry name" value="RNI-like"/>
    <property type="match status" value="1"/>
</dbReference>
<evidence type="ECO:0000256" key="4">
    <source>
        <dbReference type="SAM" id="MobiDB-lite"/>
    </source>
</evidence>
<dbReference type="InterPro" id="IPR027038">
    <property type="entry name" value="RanGap"/>
</dbReference>
<dbReference type="GO" id="GO:0048471">
    <property type="term" value="C:perinuclear region of cytoplasm"/>
    <property type="evidence" value="ECO:0007669"/>
    <property type="project" value="TreeGrafter"/>
</dbReference>
<dbReference type="PANTHER" id="PTHR24113">
    <property type="entry name" value="RAN GTPASE-ACTIVATING PROTEIN 1"/>
    <property type="match status" value="1"/>
</dbReference>
<gene>
    <name evidence="5" type="ORF">Poli38472_010541</name>
</gene>
<dbReference type="EMBL" id="SPLM01000147">
    <property type="protein sequence ID" value="TMW55659.1"/>
    <property type="molecule type" value="Genomic_DNA"/>
</dbReference>
<sequence length="363" mass="40049">MADALVEANEGKAAASVQATESSGKSVSTLFALCLRAIASNIKYFYSPRLYPPSLPALAKKQEAALQPYDLSTLHLLEEQRCCERMKAWIKARQRRKRTKYINAYPVYALCVSLEDTALNPLKRLIGTMAIAPYEWRSAIKAKSSKGRIHHKKKWVSEITREETPEEDDKENEKPEAAVSPVRNELRCYHKAITNVGCGLVAELLVSHKLVVLNLQNCQITCAGVAVLSSAIRISSSLQRLDLSNDDSITFKDRALENDIRGRGVTALASALRDNGSLQYLSLNSNPVGRDGAQALAHMLYKNRTLQRLELEKTVVNEGAQDLIQAYVDSKTLATLNLLWCGLTPGLGAKLVQLQALKASSQD</sequence>
<keyword evidence="3" id="KW-0677">Repeat</keyword>
<dbReference type="InterPro" id="IPR032675">
    <property type="entry name" value="LRR_dom_sf"/>
</dbReference>
<dbReference type="AlphaFoldDB" id="A0A8K1C375"/>
<dbReference type="Pfam" id="PF13516">
    <property type="entry name" value="LRR_6"/>
    <property type="match status" value="2"/>
</dbReference>
<evidence type="ECO:0000256" key="3">
    <source>
        <dbReference type="ARBA" id="ARBA00022737"/>
    </source>
</evidence>
<dbReference type="GO" id="GO:0005829">
    <property type="term" value="C:cytosol"/>
    <property type="evidence" value="ECO:0007669"/>
    <property type="project" value="TreeGrafter"/>
</dbReference>
<protein>
    <submittedName>
        <fullName evidence="5">Uncharacterized protein</fullName>
    </submittedName>
</protein>
<dbReference type="Gene3D" id="3.80.10.10">
    <property type="entry name" value="Ribonuclease Inhibitor"/>
    <property type="match status" value="2"/>
</dbReference>
<keyword evidence="2" id="KW-0433">Leucine-rich repeat</keyword>
<comment type="caution">
    <text evidence="5">The sequence shown here is derived from an EMBL/GenBank/DDBJ whole genome shotgun (WGS) entry which is preliminary data.</text>
</comment>
<keyword evidence="6" id="KW-1185">Reference proteome</keyword>
<dbReference type="InterPro" id="IPR001611">
    <property type="entry name" value="Leu-rich_rpt"/>
</dbReference>
<dbReference type="GO" id="GO:0005634">
    <property type="term" value="C:nucleus"/>
    <property type="evidence" value="ECO:0007669"/>
    <property type="project" value="TreeGrafter"/>
</dbReference>
<dbReference type="SMART" id="SM00368">
    <property type="entry name" value="LRR_RI"/>
    <property type="match status" value="3"/>
</dbReference>
<evidence type="ECO:0000313" key="6">
    <source>
        <dbReference type="Proteomes" id="UP000794436"/>
    </source>
</evidence>
<dbReference type="Proteomes" id="UP000794436">
    <property type="component" value="Unassembled WGS sequence"/>
</dbReference>
<evidence type="ECO:0000313" key="5">
    <source>
        <dbReference type="EMBL" id="TMW55659.1"/>
    </source>
</evidence>
<evidence type="ECO:0000256" key="2">
    <source>
        <dbReference type="ARBA" id="ARBA00022614"/>
    </source>
</evidence>
<proteinExistence type="predicted"/>
<dbReference type="GO" id="GO:0005096">
    <property type="term" value="F:GTPase activator activity"/>
    <property type="evidence" value="ECO:0007669"/>
    <property type="project" value="UniProtKB-KW"/>
</dbReference>
<dbReference type="GO" id="GO:0031267">
    <property type="term" value="F:small GTPase binding"/>
    <property type="evidence" value="ECO:0007669"/>
    <property type="project" value="TreeGrafter"/>
</dbReference>
<reference evidence="5" key="1">
    <citation type="submission" date="2019-03" db="EMBL/GenBank/DDBJ databases">
        <title>Long read genome sequence of the mycoparasitic Pythium oligandrum ATCC 38472 isolated from sugarbeet rhizosphere.</title>
        <authorList>
            <person name="Gaulin E."/>
        </authorList>
    </citation>
    <scope>NUCLEOTIDE SEQUENCE</scope>
    <source>
        <strain evidence="5">ATCC 38472_TT</strain>
    </source>
</reference>
<evidence type="ECO:0000256" key="1">
    <source>
        <dbReference type="ARBA" id="ARBA00022468"/>
    </source>
</evidence>
<feature type="region of interest" description="Disordered" evidence="4">
    <location>
        <begin position="159"/>
        <end position="178"/>
    </location>
</feature>
<keyword evidence="1" id="KW-0343">GTPase activation</keyword>
<dbReference type="OrthoDB" id="120976at2759"/>
<accession>A0A8K1C375</accession>
<dbReference type="PANTHER" id="PTHR24113:SF12">
    <property type="entry name" value="RAN GTPASE-ACTIVATING PROTEIN 1"/>
    <property type="match status" value="1"/>
</dbReference>
<dbReference type="GO" id="GO:0006913">
    <property type="term" value="P:nucleocytoplasmic transport"/>
    <property type="evidence" value="ECO:0007669"/>
    <property type="project" value="TreeGrafter"/>
</dbReference>
<organism evidence="5 6">
    <name type="scientific">Pythium oligandrum</name>
    <name type="common">Mycoparasitic fungus</name>
    <dbReference type="NCBI Taxonomy" id="41045"/>
    <lineage>
        <taxon>Eukaryota</taxon>
        <taxon>Sar</taxon>
        <taxon>Stramenopiles</taxon>
        <taxon>Oomycota</taxon>
        <taxon>Peronosporomycetes</taxon>
        <taxon>Pythiales</taxon>
        <taxon>Pythiaceae</taxon>
        <taxon>Pythium</taxon>
    </lineage>
</organism>